<keyword evidence="1" id="KW-0472">Membrane</keyword>
<dbReference type="InterPro" id="IPR012373">
    <property type="entry name" value="Ferrdict_sens_TM"/>
</dbReference>
<dbReference type="GO" id="GO:0016989">
    <property type="term" value="F:sigma factor antagonist activity"/>
    <property type="evidence" value="ECO:0007669"/>
    <property type="project" value="TreeGrafter"/>
</dbReference>
<feature type="domain" description="FecR protein" evidence="2">
    <location>
        <begin position="120"/>
        <end position="204"/>
    </location>
</feature>
<dbReference type="Gene3D" id="2.60.120.1440">
    <property type="match status" value="1"/>
</dbReference>
<organism evidence="4 5">
    <name type="scientific">Sunxiuqinia elliptica</name>
    <dbReference type="NCBI Taxonomy" id="655355"/>
    <lineage>
        <taxon>Bacteria</taxon>
        <taxon>Pseudomonadati</taxon>
        <taxon>Bacteroidota</taxon>
        <taxon>Bacteroidia</taxon>
        <taxon>Marinilabiliales</taxon>
        <taxon>Prolixibacteraceae</taxon>
        <taxon>Sunxiuqinia</taxon>
    </lineage>
</organism>
<dbReference type="OrthoDB" id="649666at2"/>
<evidence type="ECO:0000259" key="2">
    <source>
        <dbReference type="Pfam" id="PF04773"/>
    </source>
</evidence>
<feature type="domain" description="Protein FecR C-terminal" evidence="3">
    <location>
        <begin position="261"/>
        <end position="326"/>
    </location>
</feature>
<keyword evidence="1" id="KW-0812">Transmembrane</keyword>
<name>A0A4R6GWX1_9BACT</name>
<protein>
    <submittedName>
        <fullName evidence="4">FecR family protein</fullName>
    </submittedName>
</protein>
<proteinExistence type="predicted"/>
<accession>A0A4R6GWX1</accession>
<evidence type="ECO:0000259" key="3">
    <source>
        <dbReference type="Pfam" id="PF16344"/>
    </source>
</evidence>
<dbReference type="Pfam" id="PF04773">
    <property type="entry name" value="FecR"/>
    <property type="match status" value="1"/>
</dbReference>
<feature type="transmembrane region" description="Helical" evidence="1">
    <location>
        <begin position="82"/>
        <end position="106"/>
    </location>
</feature>
<keyword evidence="1" id="KW-1133">Transmembrane helix</keyword>
<evidence type="ECO:0000313" key="4">
    <source>
        <dbReference type="EMBL" id="TDO00030.1"/>
    </source>
</evidence>
<dbReference type="PANTHER" id="PTHR30273:SF2">
    <property type="entry name" value="PROTEIN FECR"/>
    <property type="match status" value="1"/>
</dbReference>
<dbReference type="Gene3D" id="3.55.50.30">
    <property type="match status" value="1"/>
</dbReference>
<evidence type="ECO:0000256" key="1">
    <source>
        <dbReference type="SAM" id="Phobius"/>
    </source>
</evidence>
<dbReference type="AlphaFoldDB" id="A0A4R6GWX1"/>
<dbReference type="InterPro" id="IPR006860">
    <property type="entry name" value="FecR"/>
</dbReference>
<dbReference type="Pfam" id="PF16344">
    <property type="entry name" value="FecR_C"/>
    <property type="match status" value="1"/>
</dbReference>
<gene>
    <name evidence="4" type="ORF">DET52_106242</name>
</gene>
<reference evidence="4 5" key="1">
    <citation type="submission" date="2019-03" db="EMBL/GenBank/DDBJ databases">
        <title>Freshwater and sediment microbial communities from various areas in North America, analyzing microbe dynamics in response to fracking.</title>
        <authorList>
            <person name="Lamendella R."/>
        </authorList>
    </citation>
    <scope>NUCLEOTIDE SEQUENCE [LARGE SCALE GENOMIC DNA]</scope>
    <source>
        <strain evidence="4 5">114D</strain>
    </source>
</reference>
<dbReference type="InterPro" id="IPR032508">
    <property type="entry name" value="FecR_C"/>
</dbReference>
<comment type="caution">
    <text evidence="4">The sequence shown here is derived from an EMBL/GenBank/DDBJ whole genome shotgun (WGS) entry which is preliminary data.</text>
</comment>
<dbReference type="EMBL" id="SNWI01000006">
    <property type="protein sequence ID" value="TDO00030.1"/>
    <property type="molecule type" value="Genomic_DNA"/>
</dbReference>
<dbReference type="PANTHER" id="PTHR30273">
    <property type="entry name" value="PERIPLASMIC SIGNAL SENSOR AND SIGMA FACTOR ACTIVATOR FECR-RELATED"/>
    <property type="match status" value="1"/>
</dbReference>
<dbReference type="RefSeq" id="WP_133465564.1">
    <property type="nucleotide sequence ID" value="NZ_SNWI01000006.1"/>
</dbReference>
<evidence type="ECO:0000313" key="5">
    <source>
        <dbReference type="Proteomes" id="UP000294848"/>
    </source>
</evidence>
<dbReference type="PIRSF" id="PIRSF018266">
    <property type="entry name" value="FecR"/>
    <property type="match status" value="1"/>
</dbReference>
<sequence length="345" mass="39627">MKEKNKLYRLIELEYSGNQSKEQQAELDCWRKESSEHETEYQEVRKVYIYSQRLQAMKKIDTSKDLALLKSRMGKTSPIRKLYSGFQHVAAVLVVPLLIASIWIFMGQPKFNQEIIKSTETAFGVRSQIQLSDGTKVWLNSGSQLFYPEEFSGKRREVKLVGEAYFQVQSDKDYPFYVEVGNYAVKATGTSFNISNYPDDLEMTTFLESGKVDLIAIEGGKEVSYGKLSQGQKIVADKSGNKVTFYTEANSKKHLGWIDGKLLFHKDSIGDVARRLGHWFNTEIIIDDESLNDYFFTATFTNESLEEALRLLKFSSPIEYQIINNKQLDDSSFAKRKVIIRKGRK</sequence>
<dbReference type="Proteomes" id="UP000294848">
    <property type="component" value="Unassembled WGS sequence"/>
</dbReference>